<dbReference type="Gene3D" id="3.40.50.2300">
    <property type="match status" value="1"/>
</dbReference>
<dbReference type="PROSITE" id="PS51099">
    <property type="entry name" value="PTS_EIIB_TYPE_2"/>
    <property type="match status" value="1"/>
</dbReference>
<dbReference type="InterPro" id="IPR007737">
    <property type="entry name" value="Mga_HTH"/>
</dbReference>
<evidence type="ECO:0000256" key="2">
    <source>
        <dbReference type="ARBA" id="ARBA00022737"/>
    </source>
</evidence>
<dbReference type="PROSITE" id="PS51372">
    <property type="entry name" value="PRD_2"/>
    <property type="match status" value="2"/>
</dbReference>
<dbReference type="CDD" id="cd05568">
    <property type="entry name" value="PTS_IIB_bgl_like"/>
    <property type="match status" value="1"/>
</dbReference>
<dbReference type="InterPro" id="IPR036095">
    <property type="entry name" value="PTS_EIIB-like_sf"/>
</dbReference>
<feature type="domain" description="PRD" evidence="7">
    <location>
        <begin position="191"/>
        <end position="294"/>
    </location>
</feature>
<proteinExistence type="predicted"/>
<gene>
    <name evidence="8" type="primary">licR_2</name>
    <name evidence="8" type="ORF">NCTC13038_01989</name>
</gene>
<evidence type="ECO:0000313" key="8">
    <source>
        <dbReference type="EMBL" id="VFS70077.1"/>
    </source>
</evidence>
<evidence type="ECO:0000259" key="7">
    <source>
        <dbReference type="PROSITE" id="PS51372"/>
    </source>
</evidence>
<evidence type="ECO:0000313" key="9">
    <source>
        <dbReference type="Proteomes" id="UP000332594"/>
    </source>
</evidence>
<dbReference type="InterPro" id="IPR013011">
    <property type="entry name" value="PTS_EIIB_2"/>
</dbReference>
<keyword evidence="2" id="KW-0677">Repeat</keyword>
<reference evidence="8 9" key="1">
    <citation type="submission" date="2019-03" db="EMBL/GenBank/DDBJ databases">
        <authorList>
            <consortium name="Pathogen Informatics"/>
        </authorList>
    </citation>
    <scope>NUCLEOTIDE SEQUENCE [LARGE SCALE GENOMIC DNA]</scope>
    <source>
        <strain evidence="8 9">NCTC13038</strain>
    </source>
</reference>
<dbReference type="InterPro" id="IPR036634">
    <property type="entry name" value="PRD_sf"/>
</dbReference>
<dbReference type="Proteomes" id="UP000332594">
    <property type="component" value="Unassembled WGS sequence"/>
</dbReference>
<evidence type="ECO:0000256" key="5">
    <source>
        <dbReference type="ARBA" id="ARBA00023163"/>
    </source>
</evidence>
<dbReference type="InterPro" id="IPR050661">
    <property type="entry name" value="BglG_antiterminators"/>
</dbReference>
<dbReference type="GO" id="GO:0008982">
    <property type="term" value="F:protein-N(PI)-phosphohistidine-sugar phosphotransferase activity"/>
    <property type="evidence" value="ECO:0007669"/>
    <property type="project" value="InterPro"/>
</dbReference>
<keyword evidence="1" id="KW-0808">Transferase</keyword>
<dbReference type="Pfam" id="PF08280">
    <property type="entry name" value="HTH_Mga"/>
    <property type="match status" value="1"/>
</dbReference>
<feature type="domain" description="PRD" evidence="7">
    <location>
        <begin position="301"/>
        <end position="409"/>
    </location>
</feature>
<keyword evidence="3" id="KW-0805">Transcription regulation</keyword>
<evidence type="ECO:0000256" key="4">
    <source>
        <dbReference type="ARBA" id="ARBA00023159"/>
    </source>
</evidence>
<protein>
    <submittedName>
        <fullName evidence="8">Probable licABCH operon regulator</fullName>
    </submittedName>
</protein>
<keyword evidence="5" id="KW-0804">Transcription</keyword>
<dbReference type="Pfam" id="PF05043">
    <property type="entry name" value="Mga"/>
    <property type="match status" value="1"/>
</dbReference>
<dbReference type="InterPro" id="IPR036388">
    <property type="entry name" value="WH-like_DNA-bd_sf"/>
</dbReference>
<dbReference type="GO" id="GO:0009401">
    <property type="term" value="P:phosphoenolpyruvate-dependent sugar phosphotransferase system"/>
    <property type="evidence" value="ECO:0007669"/>
    <property type="project" value="InterPro"/>
</dbReference>
<accession>A0A485B8Q2</accession>
<dbReference type="PANTHER" id="PTHR30185">
    <property type="entry name" value="CRYPTIC BETA-GLUCOSIDE BGL OPERON ANTITERMINATOR"/>
    <property type="match status" value="1"/>
</dbReference>
<dbReference type="GO" id="GO:0006355">
    <property type="term" value="P:regulation of DNA-templated transcription"/>
    <property type="evidence" value="ECO:0007669"/>
    <property type="project" value="InterPro"/>
</dbReference>
<dbReference type="RefSeq" id="WP_134525573.1">
    <property type="nucleotide sequence ID" value="NZ_BJNO01000002.1"/>
</dbReference>
<evidence type="ECO:0000259" key="6">
    <source>
        <dbReference type="PROSITE" id="PS51099"/>
    </source>
</evidence>
<feature type="domain" description="PTS EIIB type-2" evidence="6">
    <location>
        <begin position="410"/>
        <end position="500"/>
    </location>
</feature>
<dbReference type="Gene3D" id="1.10.1790.10">
    <property type="entry name" value="PRD domain"/>
    <property type="match status" value="2"/>
</dbReference>
<dbReference type="AlphaFoldDB" id="A0A485B8Q2"/>
<dbReference type="InterPro" id="IPR011608">
    <property type="entry name" value="PRD"/>
</dbReference>
<evidence type="ECO:0000256" key="1">
    <source>
        <dbReference type="ARBA" id="ARBA00022679"/>
    </source>
</evidence>
<dbReference type="PANTHER" id="PTHR30185:SF18">
    <property type="entry name" value="TRANSCRIPTIONAL REGULATOR MTLR"/>
    <property type="match status" value="1"/>
</dbReference>
<dbReference type="SUPFAM" id="SSF52794">
    <property type="entry name" value="PTS system IIB component-like"/>
    <property type="match status" value="1"/>
</dbReference>
<dbReference type="Gene3D" id="1.10.10.10">
    <property type="entry name" value="Winged helix-like DNA-binding domain superfamily/Winged helix DNA-binding domain"/>
    <property type="match status" value="2"/>
</dbReference>
<dbReference type="InterPro" id="IPR013199">
    <property type="entry name" value="HTH_Mga_DNA-bd_dom"/>
</dbReference>
<evidence type="ECO:0000256" key="3">
    <source>
        <dbReference type="ARBA" id="ARBA00023015"/>
    </source>
</evidence>
<dbReference type="EMBL" id="CAADJG010000002">
    <property type="protein sequence ID" value="VFS70077.1"/>
    <property type="molecule type" value="Genomic_DNA"/>
</dbReference>
<dbReference type="SUPFAM" id="SSF63520">
    <property type="entry name" value="PTS-regulatory domain, PRD"/>
    <property type="match status" value="2"/>
</dbReference>
<name>A0A485B8Q2_RAOTE</name>
<sequence length="507" mass="57299">MSVLNQRQINLINLLANENEWLATNHAAEILNVSVSTLRRDIDTVNAFYRYKGNRIDSKPGLGLKLVGTKVLTRPHNSGDSSIKEILKSKRLIGIATDLLTHSPAPLSINALAEKYFISRSSIVVDLKKVEAWVASFNLTMIRNHTGTYIGGNDFNIRIALKDIITYSVLNNYQMTDSRIDRFSRIQLIKEFGKKNVANCMTLISLIEEDLQSSISEPYYTNLFSHLLVTIRRAKNHFRDHCDDDYVRAENKEWHIAEKAIQWLETEYSTSLPTIEVSYIYQYIVSSGIHSTLAPPDENLHSNHEATHYVEQLIQEISASLAIDLSYDPTLKSALISHIKPMLNRLAYGITIHNPLLEEIKQELTSVFTSVKATVEKINTQQALLSASDDEVAYLTVYIQAAIEKIKISKKIILVCSSGIGTSQLLYSRIKRAFPEWDIVDIVPGARLKETLEQKACDLIISTIRLDDINLPIAYVSALFSTKDIIRVTECLGSDLNINIKENYDVR</sequence>
<keyword evidence="4" id="KW-0010">Activator</keyword>
<dbReference type="Pfam" id="PF00874">
    <property type="entry name" value="PRD"/>
    <property type="match status" value="2"/>
</dbReference>
<organism evidence="8 9">
    <name type="scientific">Raoultella terrigena</name>
    <name type="common">Klebsiella terrigena</name>
    <dbReference type="NCBI Taxonomy" id="577"/>
    <lineage>
        <taxon>Bacteria</taxon>
        <taxon>Pseudomonadati</taxon>
        <taxon>Pseudomonadota</taxon>
        <taxon>Gammaproteobacteria</taxon>
        <taxon>Enterobacterales</taxon>
        <taxon>Enterobacteriaceae</taxon>
        <taxon>Klebsiella/Raoultella group</taxon>
        <taxon>Raoultella</taxon>
    </lineage>
</organism>